<dbReference type="SUPFAM" id="SSF46565">
    <property type="entry name" value="Chaperone J-domain"/>
    <property type="match status" value="1"/>
</dbReference>
<dbReference type="InterPro" id="IPR018253">
    <property type="entry name" value="DnaJ_domain_CS"/>
</dbReference>
<dbReference type="GO" id="GO:0005783">
    <property type="term" value="C:endoplasmic reticulum"/>
    <property type="evidence" value="ECO:0007669"/>
    <property type="project" value="UniProtKB-ARBA"/>
</dbReference>
<dbReference type="InterPro" id="IPR036249">
    <property type="entry name" value="Thioredoxin-like_sf"/>
</dbReference>
<dbReference type="CDD" id="cd02961">
    <property type="entry name" value="PDI_a_family"/>
    <property type="match status" value="1"/>
</dbReference>
<accession>A0A1D1XIP9</accession>
<dbReference type="SUPFAM" id="SSF52833">
    <property type="entry name" value="Thioredoxin-like"/>
    <property type="match status" value="1"/>
</dbReference>
<dbReference type="InterPro" id="IPR001623">
    <property type="entry name" value="DnaJ_domain"/>
</dbReference>
<dbReference type="InterPro" id="IPR052842">
    <property type="entry name" value="ER_Co-chaperone"/>
</dbReference>
<dbReference type="PANTHER" id="PTHR45184:SF1">
    <property type="entry name" value="DNAJ PROTEIN ERDJ3A"/>
    <property type="match status" value="1"/>
</dbReference>
<organism evidence="3">
    <name type="scientific">Anthurium amnicola</name>
    <dbReference type="NCBI Taxonomy" id="1678845"/>
    <lineage>
        <taxon>Eukaryota</taxon>
        <taxon>Viridiplantae</taxon>
        <taxon>Streptophyta</taxon>
        <taxon>Embryophyta</taxon>
        <taxon>Tracheophyta</taxon>
        <taxon>Spermatophyta</taxon>
        <taxon>Magnoliopsida</taxon>
        <taxon>Liliopsida</taxon>
        <taxon>Araceae</taxon>
        <taxon>Pothoideae</taxon>
        <taxon>Potheae</taxon>
        <taxon>Anthurium</taxon>
    </lineage>
</organism>
<feature type="region of interest" description="Disordered" evidence="1">
    <location>
        <begin position="465"/>
        <end position="485"/>
    </location>
</feature>
<feature type="compositionally biased region" description="Polar residues" evidence="1">
    <location>
        <begin position="465"/>
        <end position="476"/>
    </location>
</feature>
<protein>
    <submittedName>
        <fullName evidence="3">DnaJ subfamily C member 16</fullName>
    </submittedName>
</protein>
<proteinExistence type="predicted"/>
<dbReference type="Gene3D" id="1.10.287.110">
    <property type="entry name" value="DnaJ domain"/>
    <property type="match status" value="1"/>
</dbReference>
<reference evidence="3" key="1">
    <citation type="submission" date="2015-07" db="EMBL/GenBank/DDBJ databases">
        <title>Transcriptome Assembly of Anthurium amnicola.</title>
        <authorList>
            <person name="Suzuki J."/>
        </authorList>
    </citation>
    <scope>NUCLEOTIDE SEQUENCE</scope>
</reference>
<evidence type="ECO:0000259" key="2">
    <source>
        <dbReference type="PROSITE" id="PS50076"/>
    </source>
</evidence>
<name>A0A1D1XIP9_9ARAE</name>
<dbReference type="Pfam" id="PF00226">
    <property type="entry name" value="DnaJ"/>
    <property type="match status" value="1"/>
</dbReference>
<feature type="non-terminal residue" evidence="3">
    <location>
        <position position="1"/>
    </location>
</feature>
<feature type="domain" description="J" evidence="2">
    <location>
        <begin position="63"/>
        <end position="127"/>
    </location>
</feature>
<dbReference type="PRINTS" id="PR00625">
    <property type="entry name" value="JDOMAIN"/>
</dbReference>
<dbReference type="Gene3D" id="3.40.30.10">
    <property type="entry name" value="Glutaredoxin"/>
    <property type="match status" value="1"/>
</dbReference>
<dbReference type="SMART" id="SM00271">
    <property type="entry name" value="DnaJ"/>
    <property type="match status" value="1"/>
</dbReference>
<gene>
    <name evidence="3" type="primary">Dnajc16_0</name>
    <name evidence="3" type="ORF">g.97491</name>
</gene>
<dbReference type="AlphaFoldDB" id="A0A1D1XIP9"/>
<dbReference type="PANTHER" id="PTHR45184">
    <property type="entry name" value="DNAJ PROTEIN ERDJ3A"/>
    <property type="match status" value="1"/>
</dbReference>
<evidence type="ECO:0000313" key="3">
    <source>
        <dbReference type="EMBL" id="JAT42270.1"/>
    </source>
</evidence>
<dbReference type="CDD" id="cd06257">
    <property type="entry name" value="DnaJ"/>
    <property type="match status" value="1"/>
</dbReference>
<dbReference type="InterPro" id="IPR036869">
    <property type="entry name" value="J_dom_sf"/>
</dbReference>
<dbReference type="EMBL" id="GDJX01025666">
    <property type="protein sequence ID" value="JAT42270.1"/>
    <property type="molecule type" value="Transcribed_RNA"/>
</dbReference>
<evidence type="ECO:0000256" key="1">
    <source>
        <dbReference type="SAM" id="MobiDB-lite"/>
    </source>
</evidence>
<dbReference type="PROSITE" id="PS50076">
    <property type="entry name" value="DNAJ_2"/>
    <property type="match status" value="1"/>
</dbReference>
<sequence>RLQQAPPSPVTAARRINTTSLRGCRNLRLVLSSSFFSRMARLLVSSVLVTLFLISSLEAKSLDPYKVLGVDRNANQRDIQKAFHRLSLQYHPDKNKNKGAQERFAEINNAYEILSDEEKRKNYDLYGDEKGAPGFDGGNFGGGNSGSQEGYTYFTSGGSGDSRFTFKPDGWQRMGRQGNPQSFSSSFGGDPGAGSGSFDFGFADIFSHFFGGRSKSGSHFGGFSGSSGANSGPSYSKSIQDVNLQTFKKEIMDQGLTWLLLFYTPTAKGYRAFESIIHDTANSLQGALKAGRINCQRDQSLCKDLGAWPSKSARLFVYSYKTSEKGSLVEFNGEHDSRNLKTFCQDQLPRFSTRVSLSRFDFPSSTKQKLPQVLLLSTKKDTPIIWRVLSGLYHKRVIFYDAEVHDVTDEKLRKFRVDALPAVVGRLSNGEEHTLKTAITVKDLGTGISEMKALLDAFEKRNKKVASNQGKKSTQSEPRDTTIPYLTNSNLDKHCGDRTPLCIIGVFRSSKAKDKIEPILSLVSQKTLMRRQDYQAHSSGDSISYSLLDATKQTTFLSSFDKSGYKSSDKLLLAYKPRKGKFAVITNEMTLEEVERFISSVLNGDVPFSKIRHKPVLN</sequence>
<dbReference type="PROSITE" id="PS00636">
    <property type="entry name" value="DNAJ_1"/>
    <property type="match status" value="1"/>
</dbReference>